<dbReference type="Proteomes" id="UP000095286">
    <property type="component" value="Unplaced"/>
</dbReference>
<protein>
    <submittedName>
        <fullName evidence="2">Uncharacterized protein</fullName>
    </submittedName>
</protein>
<name>A0AC35TMF8_9BILA</name>
<proteinExistence type="predicted"/>
<evidence type="ECO:0000313" key="2">
    <source>
        <dbReference type="WBParaSite" id="RSKR_0000223150.1"/>
    </source>
</evidence>
<accession>A0AC35TMF8</accession>
<organism evidence="1 2">
    <name type="scientific">Rhabditophanes sp. KR3021</name>
    <dbReference type="NCBI Taxonomy" id="114890"/>
    <lineage>
        <taxon>Eukaryota</taxon>
        <taxon>Metazoa</taxon>
        <taxon>Ecdysozoa</taxon>
        <taxon>Nematoda</taxon>
        <taxon>Chromadorea</taxon>
        <taxon>Rhabditida</taxon>
        <taxon>Tylenchina</taxon>
        <taxon>Panagrolaimomorpha</taxon>
        <taxon>Strongyloidoidea</taxon>
        <taxon>Alloionematidae</taxon>
        <taxon>Rhabditophanes</taxon>
    </lineage>
</organism>
<evidence type="ECO:0000313" key="1">
    <source>
        <dbReference type="Proteomes" id="UP000095286"/>
    </source>
</evidence>
<sequence length="585" mass="68840">MLSTNNKFMLKALSAHHVYEACVKNILAEANLASLTTETFHLFNTSNSNDFENVLVPSNHNLNEQTVELHYKNKTMMGLVFKILFNSEESFIRIMKTMPPIHFLRITKLTIGIGKHALISADDFSLGLFAGSINYLLLFTKNIHQIKFHCLLHSNEKLSQEDVYKYIKNLQKLISFLKLRPIVEKIIVDCTAYLEFLYILIREEEFIQMFEKYHKNIKDCEFHFVADMPVGGALISILDKDTPSKMISYLFKCNKDTVNEVLLLEENISGVRLKYTPNNNAFSDNDLHYLLGFKYEKLCWPMGHFITNLFEETLTNRMKHLTSLVLMSGGLTRFQKLCNTDVEFETWKKRLLIFSSLKELSLDFSNLDEFESNCTHVSQQEFNLHEKELNRIKYLICAFPPSIEKLFIFCRQEVNDCGDRIAKAYPFLKFLKINHYTFDGHSTNLTGYSRLPSNYFESFENLQVLRLNCIEQNDLIFPKTLRILEINCSPYIKFNYFYFRKVTIENIQTLHESPIRFDRCHCHTYENIFRHMIIRRDMHDQRSIVYLANLMDIHFYNRIVNYGRTVYCKNARLADDNDSSFYGLI</sequence>
<reference evidence="2" key="1">
    <citation type="submission" date="2016-11" db="UniProtKB">
        <authorList>
            <consortium name="WormBaseParasite"/>
        </authorList>
    </citation>
    <scope>IDENTIFICATION</scope>
    <source>
        <strain evidence="2">KR3021</strain>
    </source>
</reference>
<dbReference type="WBParaSite" id="RSKR_0000223150.1">
    <property type="protein sequence ID" value="RSKR_0000223150.1"/>
    <property type="gene ID" value="RSKR_0000223150"/>
</dbReference>